<protein>
    <submittedName>
        <fullName evidence="6">Arylsulfatase</fullName>
        <ecNumber evidence="6">3.1.6.1</ecNumber>
    </submittedName>
</protein>
<evidence type="ECO:0000256" key="2">
    <source>
        <dbReference type="ARBA" id="ARBA00022801"/>
    </source>
</evidence>
<dbReference type="Gene3D" id="3.40.720.10">
    <property type="entry name" value="Alkaline Phosphatase, subunit A"/>
    <property type="match status" value="1"/>
</dbReference>
<dbReference type="InterPro" id="IPR032506">
    <property type="entry name" value="SGSH_C"/>
</dbReference>
<reference evidence="6 7" key="1">
    <citation type="submission" date="2019-02" db="EMBL/GenBank/DDBJ databases">
        <title>Deep-cultivation of Planctomycetes and their phenomic and genomic characterization uncovers novel biology.</title>
        <authorList>
            <person name="Wiegand S."/>
            <person name="Jogler M."/>
            <person name="Boedeker C."/>
            <person name="Pinto D."/>
            <person name="Vollmers J."/>
            <person name="Rivas-Marin E."/>
            <person name="Kohn T."/>
            <person name="Peeters S.H."/>
            <person name="Heuer A."/>
            <person name="Rast P."/>
            <person name="Oberbeckmann S."/>
            <person name="Bunk B."/>
            <person name="Jeske O."/>
            <person name="Meyerdierks A."/>
            <person name="Storesund J.E."/>
            <person name="Kallscheuer N."/>
            <person name="Luecker S."/>
            <person name="Lage O.M."/>
            <person name="Pohl T."/>
            <person name="Merkel B.J."/>
            <person name="Hornburger P."/>
            <person name="Mueller R.-W."/>
            <person name="Bruemmer F."/>
            <person name="Labrenz M."/>
            <person name="Spormann A.M."/>
            <person name="Op den Camp H."/>
            <person name="Overmann J."/>
            <person name="Amann R."/>
            <person name="Jetten M.S.M."/>
            <person name="Mascher T."/>
            <person name="Medema M.H."/>
            <person name="Devos D.P."/>
            <person name="Kaster A.-K."/>
            <person name="Ovreas L."/>
            <person name="Rohde M."/>
            <person name="Galperin M.Y."/>
            <person name="Jogler C."/>
        </authorList>
    </citation>
    <scope>NUCLEOTIDE SEQUENCE [LARGE SCALE GENOMIC DNA]</scope>
    <source>
        <strain evidence="6 7">Mal33</strain>
    </source>
</reference>
<feature type="domain" description="N-sulphoglucosamine sulphohydrolase C-terminal" evidence="5">
    <location>
        <begin position="339"/>
        <end position="494"/>
    </location>
</feature>
<dbReference type="GO" id="GO:0004065">
    <property type="term" value="F:arylsulfatase activity"/>
    <property type="evidence" value="ECO:0007669"/>
    <property type="project" value="UniProtKB-EC"/>
</dbReference>
<name>A0A518J1Z4_9BACT</name>
<keyword evidence="4" id="KW-0732">Signal</keyword>
<dbReference type="RefSeq" id="WP_145290749.1">
    <property type="nucleotide sequence ID" value="NZ_CP036318.1"/>
</dbReference>
<keyword evidence="2 6" id="KW-0378">Hydrolase</keyword>
<feature type="chain" id="PRO_5021877747" evidence="4">
    <location>
        <begin position="21"/>
        <end position="524"/>
    </location>
</feature>
<keyword evidence="7" id="KW-1185">Reference proteome</keyword>
<evidence type="ECO:0000256" key="1">
    <source>
        <dbReference type="ARBA" id="ARBA00008779"/>
    </source>
</evidence>
<dbReference type="AlphaFoldDB" id="A0A518J1Z4"/>
<dbReference type="Proteomes" id="UP000316770">
    <property type="component" value="Chromosome"/>
</dbReference>
<evidence type="ECO:0000313" key="6">
    <source>
        <dbReference type="EMBL" id="QDV59351.1"/>
    </source>
</evidence>
<accession>A0A518J1Z4</accession>
<dbReference type="SUPFAM" id="SSF53649">
    <property type="entry name" value="Alkaline phosphatase-like"/>
    <property type="match status" value="1"/>
</dbReference>
<sequence precursor="true">MRRFHLPLAILCMTAGLTTAAERPNILFIFTDDHCEQALSAYDPTRITTPNLDRIANEGMRFDRCYVTNSICGPSRAVIQTGKYSHINGFLQNGFAFNGDQPTFPKMLRKAGYQTAIVGKWHLESTPQGFDYYDVLKGQGPYYNPPMITAGPNNQPVTRRHTGYTTEIITDKTLAWLKETRDADKPFMLMYQHKAPHRNWMPAPKYLNWLDDVTIPEPETMWDDYSGRTASASRQTMTIKEHLNDNDLKLSGYGTMNAEQRKVWDAAYGPKNEAFRKARESMTSEELVRWKYQRYVKDYLRCVKSVDDGVGEVLDYLDKTGLADNTIVIYSSDQGWYLGEHGWYDKRWMYEESLKTPLLVRWPGKVKPGTTNDDIVSNLDFAETFLDVAGVEIPADMQGRSLKPLLQGETPDDWRQSFYYQYYENPGAHNVARHYGVTNGKFKLIHFYAYQGKAIDDWELFDLEKDPNELQSVYGNPDYAEVQAQMHDELQRLRTLYEVTDDDPAARVRKRPAANRKPQAKKAS</sequence>
<evidence type="ECO:0000256" key="3">
    <source>
        <dbReference type="SAM" id="MobiDB-lite"/>
    </source>
</evidence>
<evidence type="ECO:0000259" key="5">
    <source>
        <dbReference type="Pfam" id="PF16347"/>
    </source>
</evidence>
<gene>
    <name evidence="6" type="primary">atsA_38</name>
    <name evidence="6" type="ORF">Mal33_53790</name>
</gene>
<dbReference type="CDD" id="cd16031">
    <property type="entry name" value="G6S_like"/>
    <property type="match status" value="1"/>
</dbReference>
<evidence type="ECO:0000256" key="4">
    <source>
        <dbReference type="SAM" id="SignalP"/>
    </source>
</evidence>
<dbReference type="InterPro" id="IPR002591">
    <property type="entry name" value="Phosphodiest/P_Trfase"/>
</dbReference>
<dbReference type="PANTHER" id="PTHR43108:SF6">
    <property type="entry name" value="N-SULPHOGLUCOSAMINE SULPHOHYDROLASE"/>
    <property type="match status" value="1"/>
</dbReference>
<dbReference type="EC" id="3.1.6.1" evidence="6"/>
<organism evidence="6 7">
    <name type="scientific">Rosistilla oblonga</name>
    <dbReference type="NCBI Taxonomy" id="2527990"/>
    <lineage>
        <taxon>Bacteria</taxon>
        <taxon>Pseudomonadati</taxon>
        <taxon>Planctomycetota</taxon>
        <taxon>Planctomycetia</taxon>
        <taxon>Pirellulales</taxon>
        <taxon>Pirellulaceae</taxon>
        <taxon>Rosistilla</taxon>
    </lineage>
</organism>
<dbReference type="EMBL" id="CP036318">
    <property type="protein sequence ID" value="QDV59351.1"/>
    <property type="molecule type" value="Genomic_DNA"/>
</dbReference>
<dbReference type="PANTHER" id="PTHR43108">
    <property type="entry name" value="N-ACETYLGLUCOSAMINE-6-SULFATASE FAMILY MEMBER"/>
    <property type="match status" value="1"/>
</dbReference>
<dbReference type="PROSITE" id="PS00149">
    <property type="entry name" value="SULFATASE_2"/>
    <property type="match status" value="1"/>
</dbReference>
<dbReference type="Pfam" id="PF01663">
    <property type="entry name" value="Phosphodiest"/>
    <property type="match status" value="1"/>
</dbReference>
<dbReference type="Pfam" id="PF16347">
    <property type="entry name" value="SGSH_C"/>
    <property type="match status" value="1"/>
</dbReference>
<evidence type="ECO:0000313" key="7">
    <source>
        <dbReference type="Proteomes" id="UP000316770"/>
    </source>
</evidence>
<comment type="similarity">
    <text evidence="1">Belongs to the sulfatase family.</text>
</comment>
<dbReference type="InterPro" id="IPR024607">
    <property type="entry name" value="Sulfatase_CS"/>
</dbReference>
<proteinExistence type="inferred from homology"/>
<feature type="compositionally biased region" description="Basic residues" evidence="3">
    <location>
        <begin position="507"/>
        <end position="524"/>
    </location>
</feature>
<feature type="signal peptide" evidence="4">
    <location>
        <begin position="1"/>
        <end position="20"/>
    </location>
</feature>
<dbReference type="InterPro" id="IPR017850">
    <property type="entry name" value="Alkaline_phosphatase_core_sf"/>
</dbReference>
<feature type="region of interest" description="Disordered" evidence="3">
    <location>
        <begin position="501"/>
        <end position="524"/>
    </location>
</feature>